<keyword evidence="3" id="KW-0472">Membrane</keyword>
<evidence type="ECO:0000259" key="8">
    <source>
        <dbReference type="SMART" id="SM00382"/>
    </source>
</evidence>
<dbReference type="GO" id="GO:0005524">
    <property type="term" value="F:ATP binding"/>
    <property type="evidence" value="ECO:0007669"/>
    <property type="project" value="UniProtKB-KW"/>
</dbReference>
<evidence type="ECO:0000256" key="5">
    <source>
        <dbReference type="ARBA" id="ARBA00023128"/>
    </source>
</evidence>
<dbReference type="Pfam" id="PF17862">
    <property type="entry name" value="AAA_lid_3"/>
    <property type="match status" value="1"/>
</dbReference>
<evidence type="ECO:0000256" key="1">
    <source>
        <dbReference type="ARBA" id="ARBA00004572"/>
    </source>
</evidence>
<dbReference type="InterPro" id="IPR003959">
    <property type="entry name" value="ATPase_AAA_core"/>
</dbReference>
<feature type="domain" description="AAA+ ATPase" evidence="8">
    <location>
        <begin position="189"/>
        <end position="339"/>
    </location>
</feature>
<dbReference type="Proteomes" id="UP000664859">
    <property type="component" value="Unassembled WGS sequence"/>
</dbReference>
<dbReference type="InterPro" id="IPR027417">
    <property type="entry name" value="P-loop_NTPase"/>
</dbReference>
<dbReference type="SMART" id="SM00382">
    <property type="entry name" value="AAA"/>
    <property type="match status" value="1"/>
</dbReference>
<gene>
    <name evidence="9" type="ORF">JKP88DRAFT_347851</name>
</gene>
<dbReference type="InterPro" id="IPR003960">
    <property type="entry name" value="ATPase_AAA_CS"/>
</dbReference>
<evidence type="ECO:0000313" key="10">
    <source>
        <dbReference type="Proteomes" id="UP000664859"/>
    </source>
</evidence>
<dbReference type="SUPFAM" id="SSF52540">
    <property type="entry name" value="P-loop containing nucleoside triphosphate hydrolases"/>
    <property type="match status" value="1"/>
</dbReference>
<evidence type="ECO:0000256" key="2">
    <source>
        <dbReference type="ARBA" id="ARBA00022741"/>
    </source>
</evidence>
<keyword evidence="4 6" id="KW-0067">ATP-binding</keyword>
<keyword evidence="5" id="KW-0496">Mitochondrion</keyword>
<name>A0A836CKE7_9STRA</name>
<evidence type="ECO:0000256" key="3">
    <source>
        <dbReference type="ARBA" id="ARBA00022787"/>
    </source>
</evidence>
<keyword evidence="9" id="KW-0378">Hydrolase</keyword>
<dbReference type="Gene3D" id="3.40.50.300">
    <property type="entry name" value="P-loop containing nucleotide triphosphate hydrolases"/>
    <property type="match status" value="1"/>
</dbReference>
<dbReference type="InterPro" id="IPR003593">
    <property type="entry name" value="AAA+_ATPase"/>
</dbReference>
<dbReference type="PANTHER" id="PTHR45644:SF3">
    <property type="entry name" value="FI08533P-RELATED"/>
    <property type="match status" value="1"/>
</dbReference>
<comment type="similarity">
    <text evidence="6">Belongs to the AAA ATPase family.</text>
</comment>
<dbReference type="InterPro" id="IPR041569">
    <property type="entry name" value="AAA_lid_3"/>
</dbReference>
<feature type="region of interest" description="Disordered" evidence="7">
    <location>
        <begin position="525"/>
        <end position="569"/>
    </location>
</feature>
<dbReference type="GO" id="GO:0005741">
    <property type="term" value="C:mitochondrial outer membrane"/>
    <property type="evidence" value="ECO:0007669"/>
    <property type="project" value="UniProtKB-SubCell"/>
</dbReference>
<evidence type="ECO:0000256" key="4">
    <source>
        <dbReference type="ARBA" id="ARBA00022840"/>
    </source>
</evidence>
<keyword evidence="2 6" id="KW-0547">Nucleotide-binding</keyword>
<dbReference type="Pfam" id="PF00004">
    <property type="entry name" value="AAA"/>
    <property type="match status" value="1"/>
</dbReference>
<protein>
    <submittedName>
        <fullName evidence="9">P-loop containing nucleoside triphosphate hydrolase protein</fullName>
    </submittedName>
</protein>
<dbReference type="PROSITE" id="PS00674">
    <property type="entry name" value="AAA"/>
    <property type="match status" value="1"/>
</dbReference>
<accession>A0A836CKE7</accession>
<dbReference type="InterPro" id="IPR051701">
    <property type="entry name" value="Mito_OM_Translocase_MSP1"/>
</dbReference>
<dbReference type="PANTHER" id="PTHR45644">
    <property type="entry name" value="AAA ATPASE, PUTATIVE (AFU_ORTHOLOGUE AFUA_2G12920)-RELATED-RELATED"/>
    <property type="match status" value="1"/>
</dbReference>
<evidence type="ECO:0000256" key="6">
    <source>
        <dbReference type="RuleBase" id="RU003651"/>
    </source>
</evidence>
<organism evidence="9 10">
    <name type="scientific">Tribonema minus</name>
    <dbReference type="NCBI Taxonomy" id="303371"/>
    <lineage>
        <taxon>Eukaryota</taxon>
        <taxon>Sar</taxon>
        <taxon>Stramenopiles</taxon>
        <taxon>Ochrophyta</taxon>
        <taxon>PX clade</taxon>
        <taxon>Xanthophyceae</taxon>
        <taxon>Tribonematales</taxon>
        <taxon>Tribonemataceae</taxon>
        <taxon>Tribonema</taxon>
    </lineage>
</organism>
<evidence type="ECO:0000256" key="7">
    <source>
        <dbReference type="SAM" id="MobiDB-lite"/>
    </source>
</evidence>
<proteinExistence type="inferred from homology"/>
<dbReference type="EMBL" id="JAFCMP010000068">
    <property type="protein sequence ID" value="KAG5188558.1"/>
    <property type="molecule type" value="Genomic_DNA"/>
</dbReference>
<dbReference type="AlphaFoldDB" id="A0A836CKE7"/>
<comment type="caution">
    <text evidence="9">The sequence shown here is derived from an EMBL/GenBank/DDBJ whole genome shotgun (WGS) entry which is preliminary data.</text>
</comment>
<evidence type="ECO:0000313" key="9">
    <source>
        <dbReference type="EMBL" id="KAG5188558.1"/>
    </source>
</evidence>
<comment type="subcellular location">
    <subcellularLocation>
        <location evidence="1">Mitochondrion outer membrane</location>
        <topology evidence="1">Single-pass membrane protein</topology>
    </subcellularLocation>
</comment>
<dbReference type="OrthoDB" id="10254455at2759"/>
<dbReference type="Gene3D" id="1.10.8.60">
    <property type="match status" value="1"/>
</dbReference>
<keyword evidence="10" id="KW-1185">Reference proteome</keyword>
<feature type="compositionally biased region" description="Low complexity" evidence="7">
    <location>
        <begin position="525"/>
        <end position="551"/>
    </location>
</feature>
<dbReference type="GO" id="GO:0016887">
    <property type="term" value="F:ATP hydrolysis activity"/>
    <property type="evidence" value="ECO:0007669"/>
    <property type="project" value="InterPro"/>
</dbReference>
<reference evidence="9" key="1">
    <citation type="submission" date="2021-02" db="EMBL/GenBank/DDBJ databases">
        <title>First Annotated Genome of the Yellow-green Alga Tribonema minus.</title>
        <authorList>
            <person name="Mahan K.M."/>
        </authorList>
    </citation>
    <scope>NUCLEOTIDE SEQUENCE</scope>
    <source>
        <strain evidence="9">UTEX B ZZ1240</strain>
    </source>
</reference>
<sequence>MKLNVVFGEERQWDVATPHGANAAQWVLVLQARHAIMAPAATLRLERMAASGSRQQTLGLAKDRTFLLLELWPMVIAELSQVVLGGWLIYKVTQKLQSFDPTAREKATARKAKAMLARRLGKDLENVEFSDYEMLIAQDVVDRSSLDATFSMIGGMGALLDEIRDTVVLPLVKPELFRSNGRSSRLVSAPKGVLFYGSPGTGKTMLAKAIAKESGAAFINLRQSTLQSKWFGESTRMVAAVFSLALKLAPCIIFIDEVDCFLGERGDGEINATLSMKRVGGEINATLSMKTEFMTLWDGMLASPVAQGVMVLAATNRPDALDRAIQRRMSRSFEIGLPDRAARLEILRLLLLGEEVLDATVDLRLLDATVDLRLVAGHRTDGYSGSDLHGVCCTAVMHAVQEAIAAHRRARDPSVEEAIATHRRARDPFVDVLCESPEAGMRRALNMGDFMHALDKVKPTATAAQEYRRRQDRGDAAAASYPAFDASHALAGMMRMLGSMAQPDAAAAAAAARPSDSQLRAAAARYAADAPDAASKSDGAASSVAPLSPLSSDDDDGSAAMMVTPLAVE</sequence>
<keyword evidence="3" id="KW-1000">Mitochondrion outer membrane</keyword>